<evidence type="ECO:0000256" key="7">
    <source>
        <dbReference type="PROSITE-ProRule" id="PRU01091"/>
    </source>
</evidence>
<sequence>MKLLVLEDNERLANLIVEALEQKKYHVDLFSDGKLALEAIDNGYDCFILDINVPGMDGLSLLKEIRTMDNATPAIIISANVELDTIQEAYSKGCDEYLKKPFYMYELETKIERLCKPKICLVALPDGFTYSMEHEQLVDGSGEEVKLAKKEILLLNLFTKNLNKNISFERIEQYVWGGELTTTENIRALVKRLRKKLPEDTIENQGGIGYRLNYEH</sequence>
<evidence type="ECO:0000256" key="1">
    <source>
        <dbReference type="ARBA" id="ARBA00022553"/>
    </source>
</evidence>
<dbReference type="GO" id="GO:0000156">
    <property type="term" value="F:phosphorelay response regulator activity"/>
    <property type="evidence" value="ECO:0007669"/>
    <property type="project" value="TreeGrafter"/>
</dbReference>
<dbReference type="RefSeq" id="WP_069478109.1">
    <property type="nucleotide sequence ID" value="NZ_CP017111.1"/>
</dbReference>
<dbReference type="Gene3D" id="1.10.10.10">
    <property type="entry name" value="Winged helix-like DNA-binding domain superfamily/Winged helix DNA-binding domain"/>
    <property type="match status" value="1"/>
</dbReference>
<proteinExistence type="predicted"/>
<evidence type="ECO:0000259" key="8">
    <source>
        <dbReference type="PROSITE" id="PS50110"/>
    </source>
</evidence>
<protein>
    <submittedName>
        <fullName evidence="10">Two component response regulator</fullName>
    </submittedName>
</protein>
<feature type="modified residue" description="4-aspartylphosphate" evidence="6">
    <location>
        <position position="50"/>
    </location>
</feature>
<dbReference type="SMART" id="SM00448">
    <property type="entry name" value="REC"/>
    <property type="match status" value="1"/>
</dbReference>
<keyword evidence="2" id="KW-0902">Two-component regulatory system</keyword>
<dbReference type="InterPro" id="IPR001789">
    <property type="entry name" value="Sig_transdc_resp-reg_receiver"/>
</dbReference>
<dbReference type="EMBL" id="CP017111">
    <property type="protein sequence ID" value="AOO65410.1"/>
    <property type="molecule type" value="Genomic_DNA"/>
</dbReference>
<dbReference type="InterPro" id="IPR016032">
    <property type="entry name" value="Sig_transdc_resp-reg_C-effctor"/>
</dbReference>
<dbReference type="PATRIC" id="fig|1193502.14.peg.1664"/>
<evidence type="ECO:0000313" key="10">
    <source>
        <dbReference type="EMBL" id="AOO65410.1"/>
    </source>
</evidence>
<keyword evidence="5" id="KW-0804">Transcription</keyword>
<dbReference type="InterPro" id="IPR036388">
    <property type="entry name" value="WH-like_DNA-bd_sf"/>
</dbReference>
<evidence type="ECO:0000313" key="11">
    <source>
        <dbReference type="Proteomes" id="UP000094609"/>
    </source>
</evidence>
<feature type="DNA-binding region" description="OmpR/PhoB-type" evidence="7">
    <location>
        <begin position="118"/>
        <end position="214"/>
    </location>
</feature>
<gene>
    <name evidence="10" type="ORF">SHALO_1638</name>
</gene>
<feature type="domain" description="Response regulatory" evidence="8">
    <location>
        <begin position="2"/>
        <end position="115"/>
    </location>
</feature>
<dbReference type="Proteomes" id="UP000094609">
    <property type="component" value="Chromosome"/>
</dbReference>
<dbReference type="SUPFAM" id="SSF46894">
    <property type="entry name" value="C-terminal effector domain of the bipartite response regulators"/>
    <property type="match status" value="1"/>
</dbReference>
<feature type="domain" description="OmpR/PhoB-type" evidence="9">
    <location>
        <begin position="118"/>
        <end position="214"/>
    </location>
</feature>
<dbReference type="PROSITE" id="PS50110">
    <property type="entry name" value="RESPONSE_REGULATORY"/>
    <property type="match status" value="1"/>
</dbReference>
<dbReference type="Gene3D" id="3.40.50.2300">
    <property type="match status" value="1"/>
</dbReference>
<dbReference type="GO" id="GO:0006355">
    <property type="term" value="P:regulation of DNA-templated transcription"/>
    <property type="evidence" value="ECO:0007669"/>
    <property type="project" value="InterPro"/>
</dbReference>
<evidence type="ECO:0000256" key="3">
    <source>
        <dbReference type="ARBA" id="ARBA00023015"/>
    </source>
</evidence>
<dbReference type="AlphaFoldDB" id="A0A1D7TKE1"/>
<dbReference type="STRING" id="1193502.SHALO_1638"/>
<dbReference type="GO" id="GO:0032993">
    <property type="term" value="C:protein-DNA complex"/>
    <property type="evidence" value="ECO:0007669"/>
    <property type="project" value="TreeGrafter"/>
</dbReference>
<keyword evidence="11" id="KW-1185">Reference proteome</keyword>
<dbReference type="SUPFAM" id="SSF52172">
    <property type="entry name" value="CheY-like"/>
    <property type="match status" value="1"/>
</dbReference>
<dbReference type="KEGG" id="shal:SHALO_1638"/>
<accession>A0A1D7TKE1</accession>
<dbReference type="Pfam" id="PF00486">
    <property type="entry name" value="Trans_reg_C"/>
    <property type="match status" value="1"/>
</dbReference>
<dbReference type="PANTHER" id="PTHR48111">
    <property type="entry name" value="REGULATOR OF RPOS"/>
    <property type="match status" value="1"/>
</dbReference>
<dbReference type="InterPro" id="IPR001867">
    <property type="entry name" value="OmpR/PhoB-type_DNA-bd"/>
</dbReference>
<dbReference type="Pfam" id="PF00072">
    <property type="entry name" value="Response_reg"/>
    <property type="match status" value="1"/>
</dbReference>
<evidence type="ECO:0000256" key="2">
    <source>
        <dbReference type="ARBA" id="ARBA00023012"/>
    </source>
</evidence>
<keyword evidence="4 7" id="KW-0238">DNA-binding</keyword>
<dbReference type="InterPro" id="IPR011006">
    <property type="entry name" value="CheY-like_superfamily"/>
</dbReference>
<name>A0A1D7TKE1_9BACT</name>
<keyword evidence="3" id="KW-0805">Transcription regulation</keyword>
<dbReference type="PANTHER" id="PTHR48111:SF1">
    <property type="entry name" value="TWO-COMPONENT RESPONSE REGULATOR ORR33"/>
    <property type="match status" value="1"/>
</dbReference>
<evidence type="ECO:0000256" key="6">
    <source>
        <dbReference type="PROSITE-ProRule" id="PRU00169"/>
    </source>
</evidence>
<organism evidence="10 11">
    <name type="scientific">Sulfurospirillum halorespirans DSM 13726</name>
    <dbReference type="NCBI Taxonomy" id="1193502"/>
    <lineage>
        <taxon>Bacteria</taxon>
        <taxon>Pseudomonadati</taxon>
        <taxon>Campylobacterota</taxon>
        <taxon>Epsilonproteobacteria</taxon>
        <taxon>Campylobacterales</taxon>
        <taxon>Sulfurospirillaceae</taxon>
        <taxon>Sulfurospirillum</taxon>
    </lineage>
</organism>
<dbReference type="InterPro" id="IPR039420">
    <property type="entry name" value="WalR-like"/>
</dbReference>
<evidence type="ECO:0000256" key="4">
    <source>
        <dbReference type="ARBA" id="ARBA00023125"/>
    </source>
</evidence>
<evidence type="ECO:0000259" key="9">
    <source>
        <dbReference type="PROSITE" id="PS51755"/>
    </source>
</evidence>
<dbReference type="PROSITE" id="PS51755">
    <property type="entry name" value="OMPR_PHOB"/>
    <property type="match status" value="1"/>
</dbReference>
<dbReference type="GO" id="GO:0005829">
    <property type="term" value="C:cytosol"/>
    <property type="evidence" value="ECO:0007669"/>
    <property type="project" value="TreeGrafter"/>
</dbReference>
<keyword evidence="1 6" id="KW-0597">Phosphoprotein</keyword>
<reference evidence="11" key="1">
    <citation type="submission" date="2016-08" db="EMBL/GenBank/DDBJ databases">
        <title>Complete genome sequence of the organohalide-respiring Epsilonproteobacterium Sulfurospirillum halorespirans.</title>
        <authorList>
            <person name="Goris T."/>
            <person name="Zimmermann J."/>
            <person name="Schenz B."/>
            <person name="Lemos M."/>
            <person name="Hackermueller J."/>
            <person name="Diekert G."/>
        </authorList>
    </citation>
    <scope>NUCLEOTIDE SEQUENCE [LARGE SCALE GENOMIC DNA]</scope>
    <source>
        <strain>DSM 13726</strain>
        <strain evidence="11">PCE-M2</strain>
    </source>
</reference>
<dbReference type="GO" id="GO:0000976">
    <property type="term" value="F:transcription cis-regulatory region binding"/>
    <property type="evidence" value="ECO:0007669"/>
    <property type="project" value="TreeGrafter"/>
</dbReference>
<dbReference type="CDD" id="cd00383">
    <property type="entry name" value="trans_reg_C"/>
    <property type="match status" value="1"/>
</dbReference>
<evidence type="ECO:0000256" key="5">
    <source>
        <dbReference type="ARBA" id="ARBA00023163"/>
    </source>
</evidence>
<dbReference type="SMART" id="SM00862">
    <property type="entry name" value="Trans_reg_C"/>
    <property type="match status" value="1"/>
</dbReference>